<evidence type="ECO:0000259" key="1">
    <source>
        <dbReference type="Pfam" id="PF18765"/>
    </source>
</evidence>
<dbReference type="Pfam" id="PF08780">
    <property type="entry name" value="NTase_sub_bind"/>
    <property type="match status" value="1"/>
</dbReference>
<organism evidence="2 3">
    <name type="scientific">Candidatus Scalindua arabica</name>
    <dbReference type="NCBI Taxonomy" id="1127984"/>
    <lineage>
        <taxon>Bacteria</taxon>
        <taxon>Pseudomonadati</taxon>
        <taxon>Planctomycetota</taxon>
        <taxon>Candidatus Brocadiia</taxon>
        <taxon>Candidatus Brocadiales</taxon>
        <taxon>Candidatus Scalinduaceae</taxon>
        <taxon>Candidatus Scalindua</taxon>
    </lineage>
</organism>
<dbReference type="Gene3D" id="1.20.120.330">
    <property type="entry name" value="Nucleotidyltransferases domain 2"/>
    <property type="match status" value="1"/>
</dbReference>
<reference evidence="2" key="1">
    <citation type="journal article" date="2021" name="ISME J.">
        <title>Fine-scale metabolic discontinuity in a stratified prokaryote microbiome of a Red Sea deep halocline.</title>
        <authorList>
            <person name="Michoud G."/>
            <person name="Ngugi D.K."/>
            <person name="Barozzi A."/>
            <person name="Merlino G."/>
            <person name="Calleja M.L."/>
            <person name="Delgado-Huertas A."/>
            <person name="Moran X.A.G."/>
            <person name="Daffonchio D."/>
        </authorList>
    </citation>
    <scope>NUCLEOTIDE SEQUENCE</scope>
    <source>
        <strain evidence="2">SuakinDeep_MAG55_1</strain>
    </source>
</reference>
<evidence type="ECO:0000313" key="3">
    <source>
        <dbReference type="Proteomes" id="UP000722750"/>
    </source>
</evidence>
<dbReference type="Gene3D" id="3.30.460.10">
    <property type="entry name" value="Beta Polymerase, domain 2"/>
    <property type="match status" value="1"/>
</dbReference>
<feature type="domain" description="Polymerase beta nucleotidyltransferase" evidence="1">
    <location>
        <begin position="8"/>
        <end position="96"/>
    </location>
</feature>
<dbReference type="SUPFAM" id="SSF81593">
    <property type="entry name" value="Nucleotidyltransferase substrate binding subunit/domain"/>
    <property type="match status" value="1"/>
</dbReference>
<evidence type="ECO:0000313" key="2">
    <source>
        <dbReference type="EMBL" id="MBS1259542.1"/>
    </source>
</evidence>
<comment type="caution">
    <text evidence="2">The sequence shown here is derived from an EMBL/GenBank/DDBJ whole genome shotgun (WGS) entry which is preliminary data.</text>
</comment>
<dbReference type="InterPro" id="IPR041633">
    <property type="entry name" value="Polbeta"/>
</dbReference>
<dbReference type="NCBIfam" id="TIGR01987">
    <property type="entry name" value="HI0074"/>
    <property type="match status" value="1"/>
</dbReference>
<dbReference type="InterPro" id="IPR010235">
    <property type="entry name" value="HepT"/>
</dbReference>
<dbReference type="SUPFAM" id="SSF81301">
    <property type="entry name" value="Nucleotidyltransferase"/>
    <property type="match status" value="1"/>
</dbReference>
<dbReference type="CDD" id="cd05403">
    <property type="entry name" value="NT_KNTase_like"/>
    <property type="match status" value="1"/>
</dbReference>
<dbReference type="Pfam" id="PF18765">
    <property type="entry name" value="Polbeta"/>
    <property type="match status" value="1"/>
</dbReference>
<sequence>MHYKELLNEIRRIILKHSNPERIYLYGSRVNGDAIETSDIDIAYFDKEFRNNHLIEEDIQKLPTLIKIDVKNIAFTDERFRNRVLATGKVLYSASKKLRFEDGLYNFQKAFEKYAKVVDGKETFHSQGFGDIYLDLVVKRFEFTYEMSWKAVKRYLDYIGLGCTGPRQCFKEALTQKIIDCEDVWLDMIEQRNLSSHIYDEDEIKEILGKISRYKDAFQSLFESLKDRLKRDI</sequence>
<name>A0A941W536_9BACT</name>
<protein>
    <recommendedName>
        <fullName evidence="1">Polymerase beta nucleotidyltransferase domain-containing protein</fullName>
    </recommendedName>
</protein>
<dbReference type="AlphaFoldDB" id="A0A941W536"/>
<accession>A0A941W536</accession>
<gene>
    <name evidence="2" type="ORF">MAG551_02614</name>
</gene>
<dbReference type="Proteomes" id="UP000722750">
    <property type="component" value="Unassembled WGS sequence"/>
</dbReference>
<proteinExistence type="predicted"/>
<dbReference type="EMBL" id="JAANXD010000098">
    <property type="protein sequence ID" value="MBS1259542.1"/>
    <property type="molecule type" value="Genomic_DNA"/>
</dbReference>
<dbReference type="InterPro" id="IPR043519">
    <property type="entry name" value="NT_sf"/>
</dbReference>